<evidence type="ECO:0000313" key="6">
    <source>
        <dbReference type="Proteomes" id="UP000233365"/>
    </source>
</evidence>
<keyword evidence="6" id="KW-1185">Reference proteome</keyword>
<comment type="similarity">
    <text evidence="1">Belongs to the glycosyl hydrolase 25 family.</text>
</comment>
<dbReference type="GO" id="GO:0016787">
    <property type="term" value="F:hydrolase activity"/>
    <property type="evidence" value="ECO:0007669"/>
    <property type="project" value="UniProtKB-KW"/>
</dbReference>
<keyword evidence="4" id="KW-0472">Membrane</keyword>
<sequence>MRSWPSEGRNIMTPSTSLNTVFRHVLSGIAIAALLVTFNPLDVRAEDRNPSLHGIDTSHHNGDIDWQKVQNNGIAFTFVKATDGLDYLDPTFTDHFAAARKAGLLRGAYHFYETNDDGAGQADWFIKNVTLEPGDLPPVVDIERIKPPVKGDLHQQFETFLTRLETHYGRRPIIYTGPTFWEHAMKDHFPGNQLWIAEYGVDQPTIPVEWASWSFWQYTEELSVPGVPTKVDGTYFNGDHAHLRAMLIPAK</sequence>
<feature type="transmembrane region" description="Helical" evidence="4">
    <location>
        <begin position="21"/>
        <end position="41"/>
    </location>
</feature>
<reference evidence="5 6" key="1">
    <citation type="submission" date="2017-11" db="EMBL/GenBank/DDBJ databases">
        <title>Biodiversity and function of Thalassospira species in the particle-attached aromatic-hydrocarbon-degrading consortia from the surface seawater of the China South Sea.</title>
        <authorList>
            <person name="Dong C."/>
            <person name="Liu R."/>
            <person name="Shao Z."/>
        </authorList>
    </citation>
    <scope>NUCLEOTIDE SEQUENCE [LARGE SCALE GENOMIC DNA]</scope>
    <source>
        <strain evidence="5 6">139Z-12</strain>
    </source>
</reference>
<keyword evidence="3" id="KW-0326">Glycosidase</keyword>
<dbReference type="PROSITE" id="PS51904">
    <property type="entry name" value="GLYCOSYL_HYDROL_F25_2"/>
    <property type="match status" value="1"/>
</dbReference>
<keyword evidence="4" id="KW-1133">Transmembrane helix</keyword>
<protein>
    <submittedName>
        <fullName evidence="5">Glycosyl hydrolase</fullName>
    </submittedName>
</protein>
<keyword evidence="4" id="KW-0812">Transmembrane</keyword>
<proteinExistence type="inferred from homology"/>
<dbReference type="InterPro" id="IPR002053">
    <property type="entry name" value="Glyco_hydro_25"/>
</dbReference>
<name>A0ABX4R9Q8_9PROT</name>
<gene>
    <name evidence="5" type="ORF">CU041_04715</name>
</gene>
<evidence type="ECO:0000256" key="1">
    <source>
        <dbReference type="ARBA" id="ARBA00010646"/>
    </source>
</evidence>
<accession>A0ABX4R9Q8</accession>
<evidence type="ECO:0000256" key="3">
    <source>
        <dbReference type="ARBA" id="ARBA00023295"/>
    </source>
</evidence>
<dbReference type="PANTHER" id="PTHR34135">
    <property type="entry name" value="LYSOZYME"/>
    <property type="match status" value="1"/>
</dbReference>
<keyword evidence="2 5" id="KW-0378">Hydrolase</keyword>
<dbReference type="Gene3D" id="3.20.20.80">
    <property type="entry name" value="Glycosidases"/>
    <property type="match status" value="1"/>
</dbReference>
<dbReference type="InterPro" id="IPR018077">
    <property type="entry name" value="Glyco_hydro_fam25_subgr"/>
</dbReference>
<organism evidence="5 6">
    <name type="scientific">Thalassospira povalilytica</name>
    <dbReference type="NCBI Taxonomy" id="732237"/>
    <lineage>
        <taxon>Bacteria</taxon>
        <taxon>Pseudomonadati</taxon>
        <taxon>Pseudomonadota</taxon>
        <taxon>Alphaproteobacteria</taxon>
        <taxon>Rhodospirillales</taxon>
        <taxon>Thalassospiraceae</taxon>
        <taxon>Thalassospira</taxon>
    </lineage>
</organism>
<dbReference type="PANTHER" id="PTHR34135:SF2">
    <property type="entry name" value="LYSOZYME"/>
    <property type="match status" value="1"/>
</dbReference>
<comment type="caution">
    <text evidence="5">The sequence shown here is derived from an EMBL/GenBank/DDBJ whole genome shotgun (WGS) entry which is preliminary data.</text>
</comment>
<dbReference type="SMART" id="SM00641">
    <property type="entry name" value="Glyco_25"/>
    <property type="match status" value="1"/>
</dbReference>
<evidence type="ECO:0000313" key="5">
    <source>
        <dbReference type="EMBL" id="PKR50865.1"/>
    </source>
</evidence>
<dbReference type="Proteomes" id="UP000233365">
    <property type="component" value="Unassembled WGS sequence"/>
</dbReference>
<evidence type="ECO:0000256" key="4">
    <source>
        <dbReference type="SAM" id="Phobius"/>
    </source>
</evidence>
<dbReference type="SUPFAM" id="SSF51445">
    <property type="entry name" value="(Trans)glycosidases"/>
    <property type="match status" value="1"/>
</dbReference>
<dbReference type="Pfam" id="PF01183">
    <property type="entry name" value="Glyco_hydro_25"/>
    <property type="match status" value="1"/>
</dbReference>
<evidence type="ECO:0000256" key="2">
    <source>
        <dbReference type="ARBA" id="ARBA00022801"/>
    </source>
</evidence>
<dbReference type="EMBL" id="PGTS01000002">
    <property type="protein sequence ID" value="PKR50865.1"/>
    <property type="molecule type" value="Genomic_DNA"/>
</dbReference>
<dbReference type="InterPro" id="IPR017853">
    <property type="entry name" value="GH"/>
</dbReference>